<reference evidence="7" key="1">
    <citation type="journal article" date="2017" name="Parasit. Vectors">
        <title>Sialotranscriptomics of Rhipicephalus zambeziensis reveals intricate expression profiles of secretory proteins and suggests tight temporal transcriptional regulation during blood-feeding.</title>
        <authorList>
            <person name="de Castro M.H."/>
            <person name="de Klerk D."/>
            <person name="Pienaar R."/>
            <person name="Rees D.J.G."/>
            <person name="Mans B.J."/>
        </authorList>
    </citation>
    <scope>NUCLEOTIDE SEQUENCE</scope>
    <source>
        <tissue evidence="7">Salivary glands</tissue>
    </source>
</reference>
<dbReference type="EMBL" id="GFPF01000531">
    <property type="protein sequence ID" value="MAA11677.1"/>
    <property type="molecule type" value="Transcribed_RNA"/>
</dbReference>
<feature type="compositionally biased region" description="Polar residues" evidence="4">
    <location>
        <begin position="162"/>
        <end position="172"/>
    </location>
</feature>
<dbReference type="InterPro" id="IPR002223">
    <property type="entry name" value="Kunitz_BPTI"/>
</dbReference>
<dbReference type="AlphaFoldDB" id="A0A224Y288"/>
<evidence type="ECO:0000256" key="3">
    <source>
        <dbReference type="ARBA" id="ARBA00023157"/>
    </source>
</evidence>
<name>A0A224Y288_9ACAR</name>
<dbReference type="Pfam" id="PF00014">
    <property type="entry name" value="Kunitz_BPTI"/>
    <property type="match status" value="1"/>
</dbReference>
<dbReference type="GO" id="GO:0004867">
    <property type="term" value="F:serine-type endopeptidase inhibitor activity"/>
    <property type="evidence" value="ECO:0007669"/>
    <property type="project" value="UniProtKB-KW"/>
</dbReference>
<evidence type="ECO:0000256" key="1">
    <source>
        <dbReference type="ARBA" id="ARBA00022690"/>
    </source>
</evidence>
<sequence length="172" mass="19620">MVLRCIAFTFIVTSTWVHASPQMLPRLCKGPLLRGSCRMLNASWHLQCQTHKCFMLPNVLCSRGPGVFLTEKLCLNAARQFTVKKQLQGCLQMSTTGGCRPQNHQWYFDSNQRTCRAFHYRDCTTGGNHFVSERKCKEACMSSRKPKIPTQNKIPQGIPHALQTQQARLHRA</sequence>
<dbReference type="InterPro" id="IPR050098">
    <property type="entry name" value="TFPI/VKTCI-like"/>
</dbReference>
<feature type="domain" description="BPTI/Kunitz inhibitor" evidence="6">
    <location>
        <begin position="90"/>
        <end position="140"/>
    </location>
</feature>
<dbReference type="GO" id="GO:0005615">
    <property type="term" value="C:extracellular space"/>
    <property type="evidence" value="ECO:0007669"/>
    <property type="project" value="TreeGrafter"/>
</dbReference>
<proteinExistence type="predicted"/>
<dbReference type="PANTHER" id="PTHR10083:SF374">
    <property type="entry name" value="BPTI_KUNITZ INHIBITOR DOMAIN-CONTAINING PROTEIN"/>
    <property type="match status" value="1"/>
</dbReference>
<keyword evidence="2" id="KW-0722">Serine protease inhibitor</keyword>
<dbReference type="PROSITE" id="PS50279">
    <property type="entry name" value="BPTI_KUNITZ_2"/>
    <property type="match status" value="1"/>
</dbReference>
<evidence type="ECO:0000256" key="2">
    <source>
        <dbReference type="ARBA" id="ARBA00022900"/>
    </source>
</evidence>
<keyword evidence="3" id="KW-1015">Disulfide bond</keyword>
<feature type="region of interest" description="Disordered" evidence="4">
    <location>
        <begin position="147"/>
        <end position="172"/>
    </location>
</feature>
<dbReference type="SUPFAM" id="SSF57362">
    <property type="entry name" value="BPTI-like"/>
    <property type="match status" value="2"/>
</dbReference>
<evidence type="ECO:0000256" key="4">
    <source>
        <dbReference type="SAM" id="MobiDB-lite"/>
    </source>
</evidence>
<evidence type="ECO:0000313" key="7">
    <source>
        <dbReference type="EMBL" id="MAA11677.1"/>
    </source>
</evidence>
<keyword evidence="5" id="KW-0732">Signal</keyword>
<dbReference type="Gene3D" id="4.10.410.10">
    <property type="entry name" value="Pancreatic trypsin inhibitor Kunitz domain"/>
    <property type="match status" value="1"/>
</dbReference>
<organism evidence="7">
    <name type="scientific">Rhipicephalus zambeziensis</name>
    <dbReference type="NCBI Taxonomy" id="60191"/>
    <lineage>
        <taxon>Eukaryota</taxon>
        <taxon>Metazoa</taxon>
        <taxon>Ecdysozoa</taxon>
        <taxon>Arthropoda</taxon>
        <taxon>Chelicerata</taxon>
        <taxon>Arachnida</taxon>
        <taxon>Acari</taxon>
        <taxon>Parasitiformes</taxon>
        <taxon>Ixodida</taxon>
        <taxon>Ixodoidea</taxon>
        <taxon>Ixodidae</taxon>
        <taxon>Rhipicephalinae</taxon>
        <taxon>Rhipicephalus</taxon>
        <taxon>Rhipicephalus</taxon>
    </lineage>
</organism>
<dbReference type="InterPro" id="IPR036880">
    <property type="entry name" value="Kunitz_BPTI_sf"/>
</dbReference>
<evidence type="ECO:0000256" key="5">
    <source>
        <dbReference type="SAM" id="SignalP"/>
    </source>
</evidence>
<dbReference type="PANTHER" id="PTHR10083">
    <property type="entry name" value="KUNITZ-TYPE PROTEASE INHIBITOR-RELATED"/>
    <property type="match status" value="1"/>
</dbReference>
<feature type="signal peptide" evidence="5">
    <location>
        <begin position="1"/>
        <end position="19"/>
    </location>
</feature>
<dbReference type="SMART" id="SM00131">
    <property type="entry name" value="KU"/>
    <property type="match status" value="1"/>
</dbReference>
<protein>
    <submittedName>
        <fullName evidence="7">Pancreatic trypsin inhibitor</fullName>
    </submittedName>
</protein>
<accession>A0A224Y288</accession>
<keyword evidence="1" id="KW-0646">Protease inhibitor</keyword>
<evidence type="ECO:0000259" key="6">
    <source>
        <dbReference type="PROSITE" id="PS50279"/>
    </source>
</evidence>
<feature type="chain" id="PRO_5012714015" evidence="5">
    <location>
        <begin position="20"/>
        <end position="172"/>
    </location>
</feature>